<dbReference type="PROSITE" id="PS00028">
    <property type="entry name" value="ZINC_FINGER_C2H2_1"/>
    <property type="match status" value="1"/>
</dbReference>
<evidence type="ECO:0000259" key="2">
    <source>
        <dbReference type="PROSITE" id="PS00028"/>
    </source>
</evidence>
<evidence type="ECO:0000313" key="3">
    <source>
        <dbReference type="EMBL" id="EYC26058.1"/>
    </source>
</evidence>
<dbReference type="Proteomes" id="UP000024635">
    <property type="component" value="Unassembled WGS sequence"/>
</dbReference>
<feature type="compositionally biased region" description="Polar residues" evidence="1">
    <location>
        <begin position="15"/>
        <end position="25"/>
    </location>
</feature>
<evidence type="ECO:0000256" key="1">
    <source>
        <dbReference type="SAM" id="MobiDB-lite"/>
    </source>
</evidence>
<organism evidence="3 4">
    <name type="scientific">Ancylostoma ceylanicum</name>
    <dbReference type="NCBI Taxonomy" id="53326"/>
    <lineage>
        <taxon>Eukaryota</taxon>
        <taxon>Metazoa</taxon>
        <taxon>Ecdysozoa</taxon>
        <taxon>Nematoda</taxon>
        <taxon>Chromadorea</taxon>
        <taxon>Rhabditida</taxon>
        <taxon>Rhabditina</taxon>
        <taxon>Rhabditomorpha</taxon>
        <taxon>Strongyloidea</taxon>
        <taxon>Ancylostomatidae</taxon>
        <taxon>Ancylostomatinae</taxon>
        <taxon>Ancylostoma</taxon>
    </lineage>
</organism>
<dbReference type="AlphaFoldDB" id="A0A016VH53"/>
<sequence>MPPNALQCEQREIPSTRQKTRSSQRNFKGIPRYQCPECAFRIHDQVEMNAHCCLRHGEEYDTKCESFATKKDFYLWKAKMDKEQNTSWILGERHKYGPIAIICFVCSRLLKITFFEGHRFGNTPLSRPERSAHGRTLPAITTVVASAKRLAGSTYFSHPWFDPNHLDISLLFPIEPADLPADTTALVIADKVPSWALPELADYMSSMPTHLLCKVSPENGTSTLCTSYLKATFRGKVAVRYCTSHIGHDPLGTNVDSKSVSCQRPLPLTIPENSDLRQANHSLELPSPSYVFVTKKIENEVGSNNNSLGPSRTPNLKQSVPIKREVEIPIVLPSVPPGLNQPRNTSYITAAKVHVPETQDSWAEILNTALSDPLLSSHHKMLLQCLAASSRDLKNVIAMVSST</sequence>
<dbReference type="OrthoDB" id="5894978at2759"/>
<comment type="caution">
    <text evidence="3">The sequence shown here is derived from an EMBL/GenBank/DDBJ whole genome shotgun (WGS) entry which is preliminary data.</text>
</comment>
<keyword evidence="4" id="KW-1185">Reference proteome</keyword>
<accession>A0A016VH53</accession>
<evidence type="ECO:0000313" key="4">
    <source>
        <dbReference type="Proteomes" id="UP000024635"/>
    </source>
</evidence>
<name>A0A016VH53_9BILA</name>
<feature type="domain" description="C2H2-type" evidence="2">
    <location>
        <begin position="35"/>
        <end position="56"/>
    </location>
</feature>
<dbReference type="EMBL" id="JARK01001347">
    <property type="protein sequence ID" value="EYC26058.1"/>
    <property type="molecule type" value="Genomic_DNA"/>
</dbReference>
<proteinExistence type="predicted"/>
<dbReference type="InterPro" id="IPR013087">
    <property type="entry name" value="Znf_C2H2_type"/>
</dbReference>
<gene>
    <name evidence="3" type="primary">Acey_s0011.g1534</name>
    <name evidence="3" type="ORF">Y032_0011g1534</name>
</gene>
<feature type="region of interest" description="Disordered" evidence="1">
    <location>
        <begin position="1"/>
        <end position="25"/>
    </location>
</feature>
<protein>
    <recommendedName>
        <fullName evidence="2">C2H2-type domain-containing protein</fullName>
    </recommendedName>
</protein>
<reference evidence="4" key="1">
    <citation type="journal article" date="2015" name="Nat. Genet.">
        <title>The genome and transcriptome of the zoonotic hookworm Ancylostoma ceylanicum identify infection-specific gene families.</title>
        <authorList>
            <person name="Schwarz E.M."/>
            <person name="Hu Y."/>
            <person name="Antoshechkin I."/>
            <person name="Miller M.M."/>
            <person name="Sternberg P.W."/>
            <person name="Aroian R.V."/>
        </authorList>
    </citation>
    <scope>NUCLEOTIDE SEQUENCE</scope>
    <source>
        <strain evidence="4">HY135</strain>
    </source>
</reference>